<feature type="region of interest" description="Disordered" evidence="1">
    <location>
        <begin position="43"/>
        <end position="94"/>
    </location>
</feature>
<evidence type="ECO:0000313" key="3">
    <source>
        <dbReference type="Proteomes" id="UP000192578"/>
    </source>
</evidence>
<dbReference type="Proteomes" id="UP000192578">
    <property type="component" value="Unassembled WGS sequence"/>
</dbReference>
<sequence>MLVWSVSSQPCQKFPSLDTFVQLLFHKPHGSVDPWVYWQDPSKAYQESRDASSSSTTSNTPTKPASAESGVPSSPRPGQAMKKARSHRADGHAQPAVAVLFRPGSAIDGRDDHIVPALCQPPGAPSRGQGAFNAHPELSNLAVNAWSGHNLPGGEMTADFGGRKTTFWRPLCLSDSDAGPRGRTFEGICSGYGLSLWSMMQWRMIVY</sequence>
<accession>A0A9X6NJK0</accession>
<name>A0A9X6NJK0_HYPEX</name>
<feature type="compositionally biased region" description="Low complexity" evidence="1">
    <location>
        <begin position="51"/>
        <end position="67"/>
    </location>
</feature>
<evidence type="ECO:0000256" key="1">
    <source>
        <dbReference type="SAM" id="MobiDB-lite"/>
    </source>
</evidence>
<organism evidence="2 3">
    <name type="scientific">Hypsibius exemplaris</name>
    <name type="common">Freshwater tardigrade</name>
    <dbReference type="NCBI Taxonomy" id="2072580"/>
    <lineage>
        <taxon>Eukaryota</taxon>
        <taxon>Metazoa</taxon>
        <taxon>Ecdysozoa</taxon>
        <taxon>Tardigrada</taxon>
        <taxon>Eutardigrada</taxon>
        <taxon>Parachela</taxon>
        <taxon>Hypsibioidea</taxon>
        <taxon>Hypsibiidae</taxon>
        <taxon>Hypsibius</taxon>
    </lineage>
</organism>
<reference evidence="3" key="1">
    <citation type="submission" date="2017-01" db="EMBL/GenBank/DDBJ databases">
        <title>Comparative genomics of anhydrobiosis in the tardigrade Hypsibius dujardini.</title>
        <authorList>
            <person name="Yoshida Y."/>
            <person name="Koutsovoulos G."/>
            <person name="Laetsch D."/>
            <person name="Stevens L."/>
            <person name="Kumar S."/>
            <person name="Horikawa D."/>
            <person name="Ishino K."/>
            <person name="Komine S."/>
            <person name="Tomita M."/>
            <person name="Blaxter M."/>
            <person name="Arakawa K."/>
        </authorList>
    </citation>
    <scope>NUCLEOTIDE SEQUENCE [LARGE SCALE GENOMIC DNA]</scope>
    <source>
        <strain evidence="3">Z151</strain>
    </source>
</reference>
<evidence type="ECO:0000313" key="2">
    <source>
        <dbReference type="EMBL" id="OWA55317.1"/>
    </source>
</evidence>
<dbReference type="AlphaFoldDB" id="A0A9X6NJK0"/>
<proteinExistence type="predicted"/>
<dbReference type="EMBL" id="MTYJ01000659">
    <property type="protein sequence ID" value="OWA55317.1"/>
    <property type="molecule type" value="Genomic_DNA"/>
</dbReference>
<gene>
    <name evidence="2" type="ORF">BV898_19700</name>
</gene>
<keyword evidence="3" id="KW-1185">Reference proteome</keyword>
<comment type="caution">
    <text evidence="2">The sequence shown here is derived from an EMBL/GenBank/DDBJ whole genome shotgun (WGS) entry which is preliminary data.</text>
</comment>
<protein>
    <submittedName>
        <fullName evidence="2">Uncharacterized protein</fullName>
    </submittedName>
</protein>